<evidence type="ECO:0000256" key="1">
    <source>
        <dbReference type="SAM" id="MobiDB-lite"/>
    </source>
</evidence>
<proteinExistence type="predicted"/>
<evidence type="ECO:0000313" key="2">
    <source>
        <dbReference type="EMBL" id="MPD04420.1"/>
    </source>
</evidence>
<feature type="compositionally biased region" description="Basic and acidic residues" evidence="1">
    <location>
        <begin position="62"/>
        <end position="86"/>
    </location>
</feature>
<gene>
    <name evidence="2" type="ORF">E2C01_100106</name>
</gene>
<name>A0A5B7KB73_PORTR</name>
<reference evidence="2 3" key="1">
    <citation type="submission" date="2019-05" db="EMBL/GenBank/DDBJ databases">
        <title>Another draft genome of Portunus trituberculatus and its Hox gene families provides insights of decapod evolution.</title>
        <authorList>
            <person name="Jeong J.-H."/>
            <person name="Song I."/>
            <person name="Kim S."/>
            <person name="Choi T."/>
            <person name="Kim D."/>
            <person name="Ryu S."/>
            <person name="Kim W."/>
        </authorList>
    </citation>
    <scope>NUCLEOTIDE SEQUENCE [LARGE SCALE GENOMIC DNA]</scope>
    <source>
        <tissue evidence="2">Muscle</tissue>
    </source>
</reference>
<feature type="region of interest" description="Disordered" evidence="1">
    <location>
        <begin position="57"/>
        <end position="86"/>
    </location>
</feature>
<evidence type="ECO:0000313" key="3">
    <source>
        <dbReference type="Proteomes" id="UP000324222"/>
    </source>
</evidence>
<protein>
    <submittedName>
        <fullName evidence="2">Uncharacterized protein</fullName>
    </submittedName>
</protein>
<organism evidence="2 3">
    <name type="scientific">Portunus trituberculatus</name>
    <name type="common">Swimming crab</name>
    <name type="synonym">Neptunus trituberculatus</name>
    <dbReference type="NCBI Taxonomy" id="210409"/>
    <lineage>
        <taxon>Eukaryota</taxon>
        <taxon>Metazoa</taxon>
        <taxon>Ecdysozoa</taxon>
        <taxon>Arthropoda</taxon>
        <taxon>Crustacea</taxon>
        <taxon>Multicrustacea</taxon>
        <taxon>Malacostraca</taxon>
        <taxon>Eumalacostraca</taxon>
        <taxon>Eucarida</taxon>
        <taxon>Decapoda</taxon>
        <taxon>Pleocyemata</taxon>
        <taxon>Brachyura</taxon>
        <taxon>Eubrachyura</taxon>
        <taxon>Portunoidea</taxon>
        <taxon>Portunidae</taxon>
        <taxon>Portuninae</taxon>
        <taxon>Portunus</taxon>
    </lineage>
</organism>
<accession>A0A5B7KB73</accession>
<keyword evidence="3" id="KW-1185">Reference proteome</keyword>
<comment type="caution">
    <text evidence="2">The sequence shown here is derived from an EMBL/GenBank/DDBJ whole genome shotgun (WGS) entry which is preliminary data.</text>
</comment>
<dbReference type="EMBL" id="VSRR010140979">
    <property type="protein sequence ID" value="MPD04420.1"/>
    <property type="molecule type" value="Genomic_DNA"/>
</dbReference>
<dbReference type="Proteomes" id="UP000324222">
    <property type="component" value="Unassembled WGS sequence"/>
</dbReference>
<sequence>MELRELIQQKLRLGGRGNEQQESLYTAVKETHYVSPLSVSCFAELLMTPLAIKQEEAGWLGEGKENGKGKMERRNRSDEKRWKGEK</sequence>
<dbReference type="AlphaFoldDB" id="A0A5B7KB73"/>